<dbReference type="Proteomes" id="UP001153334">
    <property type="component" value="Unassembled WGS sequence"/>
</dbReference>
<reference evidence="1" key="1">
    <citation type="submission" date="2022-11" db="EMBL/GenBank/DDBJ databases">
        <title>Genome Sequence of Nemania bipapillata.</title>
        <authorList>
            <person name="Buettner E."/>
        </authorList>
    </citation>
    <scope>NUCLEOTIDE SEQUENCE</scope>
    <source>
        <strain evidence="1">CP14</strain>
    </source>
</reference>
<dbReference type="EMBL" id="JAPESX010000029">
    <property type="protein sequence ID" value="KAJ8123883.1"/>
    <property type="molecule type" value="Genomic_DNA"/>
</dbReference>
<organism evidence="1 2">
    <name type="scientific">Nemania bipapillata</name>
    <dbReference type="NCBI Taxonomy" id="110536"/>
    <lineage>
        <taxon>Eukaryota</taxon>
        <taxon>Fungi</taxon>
        <taxon>Dikarya</taxon>
        <taxon>Ascomycota</taxon>
        <taxon>Pezizomycotina</taxon>
        <taxon>Sordariomycetes</taxon>
        <taxon>Xylariomycetidae</taxon>
        <taxon>Xylariales</taxon>
        <taxon>Xylariaceae</taxon>
        <taxon>Nemania</taxon>
    </lineage>
</organism>
<evidence type="ECO:0000313" key="1">
    <source>
        <dbReference type="EMBL" id="KAJ8123883.1"/>
    </source>
</evidence>
<name>A0ACC2J9M2_9PEZI</name>
<protein>
    <submittedName>
        <fullName evidence="1">Uncharacterized protein</fullName>
    </submittedName>
</protein>
<keyword evidence="2" id="KW-1185">Reference proteome</keyword>
<gene>
    <name evidence="1" type="ORF">ONZ43_g271</name>
</gene>
<evidence type="ECO:0000313" key="2">
    <source>
        <dbReference type="Proteomes" id="UP001153334"/>
    </source>
</evidence>
<comment type="caution">
    <text evidence="1">The sequence shown here is derived from an EMBL/GenBank/DDBJ whole genome shotgun (WGS) entry which is preliminary data.</text>
</comment>
<sequence>MAGPGGKYFIQEKMAQPAEHHASFEALWKTKWKPLCDKGIYPFMFGTTADFEPIAEKMIAAGLKPPYDWDEYASYFLAAAHRLTVEAAASINKEKASELFMYVEYSPRSP</sequence>
<proteinExistence type="predicted"/>
<accession>A0ACC2J9M2</accession>